<reference evidence="2" key="1">
    <citation type="submission" date="2025-08" db="UniProtKB">
        <authorList>
            <consortium name="RefSeq"/>
        </authorList>
    </citation>
    <scope>IDENTIFICATION</scope>
</reference>
<organism evidence="1 2">
    <name type="scientific">Echinops telfairi</name>
    <name type="common">Lesser hedgehog tenrec</name>
    <dbReference type="NCBI Taxonomy" id="9371"/>
    <lineage>
        <taxon>Eukaryota</taxon>
        <taxon>Metazoa</taxon>
        <taxon>Chordata</taxon>
        <taxon>Craniata</taxon>
        <taxon>Vertebrata</taxon>
        <taxon>Euteleostomi</taxon>
        <taxon>Mammalia</taxon>
        <taxon>Eutheria</taxon>
        <taxon>Afrotheria</taxon>
        <taxon>Tenrecidae</taxon>
        <taxon>Tenrecinae</taxon>
        <taxon>Echinops</taxon>
    </lineage>
</organism>
<accession>A0AC55CQ99</accession>
<gene>
    <name evidence="2" type="primary">LOC123520944</name>
</gene>
<evidence type="ECO:0000313" key="1">
    <source>
        <dbReference type="Proteomes" id="UP000694863"/>
    </source>
</evidence>
<evidence type="ECO:0000313" key="2">
    <source>
        <dbReference type="RefSeq" id="XP_045139813.1"/>
    </source>
</evidence>
<protein>
    <submittedName>
        <fullName evidence="2">Zinc finger protein 570-like</fullName>
    </submittedName>
</protein>
<keyword evidence="1" id="KW-1185">Reference proteome</keyword>
<sequence>MAVSEVTTRQEESSWLLSALLGSPAEDWDLPRTGNSKGIGMTTNLLIPSSQESVMIRGMADAFTQWGQLSPSQRDVPEEHRSLVLLGLPISKPDVISQLERKGELEREVPKAPSPGRH</sequence>
<proteinExistence type="predicted"/>
<dbReference type="RefSeq" id="XP_045139813.1">
    <property type="nucleotide sequence ID" value="XM_045283878.1"/>
</dbReference>
<name>A0AC55CQ99_ECHTE</name>
<dbReference type="Proteomes" id="UP000694863">
    <property type="component" value="Unplaced"/>
</dbReference>